<feature type="transmembrane region" description="Helical" evidence="2">
    <location>
        <begin position="93"/>
        <end position="112"/>
    </location>
</feature>
<accession>A0A511JPV4</accession>
<dbReference type="EMBL" id="BJWH01000025">
    <property type="protein sequence ID" value="GEM00017.1"/>
    <property type="molecule type" value="Genomic_DNA"/>
</dbReference>
<dbReference type="Proteomes" id="UP000321049">
    <property type="component" value="Unassembled WGS sequence"/>
</dbReference>
<dbReference type="PANTHER" id="PTHR47354">
    <property type="entry name" value="NADH OXIDOREDUCTASE HCR"/>
    <property type="match status" value="1"/>
</dbReference>
<feature type="transmembrane region" description="Helical" evidence="2">
    <location>
        <begin position="70"/>
        <end position="87"/>
    </location>
</feature>
<evidence type="ECO:0000313" key="4">
    <source>
        <dbReference type="EMBL" id="GEM00017.1"/>
    </source>
</evidence>
<evidence type="ECO:0000313" key="5">
    <source>
        <dbReference type="Proteomes" id="UP000321049"/>
    </source>
</evidence>
<comment type="cofactor">
    <cofactor evidence="1">
        <name>FAD</name>
        <dbReference type="ChEBI" id="CHEBI:57692"/>
    </cofactor>
</comment>
<keyword evidence="2" id="KW-0812">Transmembrane</keyword>
<feature type="transmembrane region" description="Helical" evidence="2">
    <location>
        <begin position="12"/>
        <end position="35"/>
    </location>
</feature>
<name>A0A511JPV4_9CELL</name>
<protein>
    <recommendedName>
        <fullName evidence="3">FAD-binding FR-type domain-containing protein</fullName>
    </recommendedName>
</protein>
<organism evidence="4 5">
    <name type="scientific">Cellulomonas terrae</name>
    <dbReference type="NCBI Taxonomy" id="311234"/>
    <lineage>
        <taxon>Bacteria</taxon>
        <taxon>Bacillati</taxon>
        <taxon>Actinomycetota</taxon>
        <taxon>Actinomycetes</taxon>
        <taxon>Micrococcales</taxon>
        <taxon>Cellulomonadaceae</taxon>
        <taxon>Cellulomonas</taxon>
    </lineage>
</organism>
<dbReference type="PRINTS" id="PR00410">
    <property type="entry name" value="PHEHYDRXLASE"/>
</dbReference>
<proteinExistence type="predicted"/>
<dbReference type="SUPFAM" id="SSF52343">
    <property type="entry name" value="Ferredoxin reductase-like, C-terminal NADP-linked domain"/>
    <property type="match status" value="1"/>
</dbReference>
<comment type="caution">
    <text evidence="4">The sequence shown here is derived from an EMBL/GenBank/DDBJ whole genome shotgun (WGS) entry which is preliminary data.</text>
</comment>
<dbReference type="AlphaFoldDB" id="A0A511JPV4"/>
<feature type="transmembrane region" description="Helical" evidence="2">
    <location>
        <begin position="41"/>
        <end position="58"/>
    </location>
</feature>
<dbReference type="Gene3D" id="2.40.30.10">
    <property type="entry name" value="Translation factors"/>
    <property type="match status" value="1"/>
</dbReference>
<dbReference type="CDD" id="cd00322">
    <property type="entry name" value="FNR_like"/>
    <property type="match status" value="1"/>
</dbReference>
<dbReference type="InterPro" id="IPR039261">
    <property type="entry name" value="FNR_nucleotide-bd"/>
</dbReference>
<keyword evidence="2" id="KW-1133">Transmembrane helix</keyword>
<evidence type="ECO:0000256" key="1">
    <source>
        <dbReference type="ARBA" id="ARBA00001974"/>
    </source>
</evidence>
<dbReference type="InterPro" id="IPR017927">
    <property type="entry name" value="FAD-bd_FR_type"/>
</dbReference>
<dbReference type="PROSITE" id="PS51384">
    <property type="entry name" value="FAD_FR"/>
    <property type="match status" value="1"/>
</dbReference>
<feature type="transmembrane region" description="Helical" evidence="2">
    <location>
        <begin position="144"/>
        <end position="164"/>
    </location>
</feature>
<evidence type="ECO:0000259" key="3">
    <source>
        <dbReference type="PROSITE" id="PS51384"/>
    </source>
</evidence>
<dbReference type="InterPro" id="IPR017938">
    <property type="entry name" value="Riboflavin_synthase-like_b-brl"/>
</dbReference>
<dbReference type="PANTHER" id="PTHR47354:SF5">
    <property type="entry name" value="PROTEIN RFBI"/>
    <property type="match status" value="1"/>
</dbReference>
<dbReference type="InterPro" id="IPR050415">
    <property type="entry name" value="MRET"/>
</dbReference>
<gene>
    <name evidence="4" type="ORF">CTE05_35630</name>
</gene>
<dbReference type="RefSeq" id="WP_146847623.1">
    <property type="nucleotide sequence ID" value="NZ_BJWH01000025.1"/>
</dbReference>
<sequence length="505" mass="52575">MSAVDRVLGRVTMYRLVTIALGGVLLAALVLSVLGPVQQDPVALVVSTVVAVGVSVLAGRACGALWRTRVHTESAVITGLILALLFWPETTPAGLGVVALAAVLAALSKFVVAVRARHVLNPAAAGALATGLLAPLFGGFGATWWVATPALLPVVVLAALAVVVRTRRYALVATYLAAALAVLLPRLVAAGAAPVEALVTALQSYPLVFAAGFMLTEPLTLPPRRWQQLAEAGLVGALTVVPFSLGALYASPELALVVGNVLAFTVGQRRAVHLRVRAQRMVTPGVREVVFAADSAVRFRPGQWIELHVPHHGPDARGSRRVFSLATPPDHADGVAVAFRVTEALSSFKRALSELPEGGLVRATGVGGDFVLPKDTGIPLLLVAGGIGITPFVSQLADLARSGQQRDVVVVLLLGPGDEAPYADVLVGSGARVVVVSPEPPPAMPEPWEFAAGPTIDGTILRATVPDADRRVAYVSGGPGMVDHSRRVLRRGGVRRIRTDAFTGY</sequence>
<keyword evidence="5" id="KW-1185">Reference proteome</keyword>
<dbReference type="OrthoDB" id="9801223at2"/>
<dbReference type="GO" id="GO:0016491">
    <property type="term" value="F:oxidoreductase activity"/>
    <property type="evidence" value="ECO:0007669"/>
    <property type="project" value="InterPro"/>
</dbReference>
<feature type="transmembrane region" description="Helical" evidence="2">
    <location>
        <begin position="171"/>
        <end position="191"/>
    </location>
</feature>
<dbReference type="Gene3D" id="3.40.50.80">
    <property type="entry name" value="Nucleotide-binding domain of ferredoxin-NADP reductase (FNR) module"/>
    <property type="match status" value="1"/>
</dbReference>
<dbReference type="SUPFAM" id="SSF63380">
    <property type="entry name" value="Riboflavin synthase domain-like"/>
    <property type="match status" value="1"/>
</dbReference>
<feature type="domain" description="FAD-binding FR-type" evidence="3">
    <location>
        <begin position="269"/>
        <end position="373"/>
    </location>
</feature>
<reference evidence="4 5" key="1">
    <citation type="submission" date="2019-07" db="EMBL/GenBank/DDBJ databases">
        <title>Whole genome shotgun sequence of Cellulomonas terrae NBRC 100819.</title>
        <authorList>
            <person name="Hosoyama A."/>
            <person name="Uohara A."/>
            <person name="Ohji S."/>
            <person name="Ichikawa N."/>
        </authorList>
    </citation>
    <scope>NUCLEOTIDE SEQUENCE [LARGE SCALE GENOMIC DNA]</scope>
    <source>
        <strain evidence="4 5">NBRC 100819</strain>
    </source>
</reference>
<keyword evidence="2" id="KW-0472">Membrane</keyword>
<evidence type="ECO:0000256" key="2">
    <source>
        <dbReference type="SAM" id="Phobius"/>
    </source>
</evidence>
<feature type="transmembrane region" description="Helical" evidence="2">
    <location>
        <begin position="119"/>
        <end position="138"/>
    </location>
</feature>